<gene>
    <name evidence="1" type="ORF">IV52_GL001016</name>
</gene>
<dbReference type="AlphaFoldDB" id="A0A0R2JNN7"/>
<keyword evidence="2" id="KW-1185">Reference proteome</keyword>
<name>A0A0R2JNN7_9LACO</name>
<organism evidence="1 2">
    <name type="scientific">Fructilactobacillus lindneri DSM 20690 = JCM 11027</name>
    <dbReference type="NCBI Taxonomy" id="1122148"/>
    <lineage>
        <taxon>Bacteria</taxon>
        <taxon>Bacillati</taxon>
        <taxon>Bacillota</taxon>
        <taxon>Bacilli</taxon>
        <taxon>Lactobacillales</taxon>
        <taxon>Lactobacillaceae</taxon>
        <taxon>Fructilactobacillus</taxon>
    </lineage>
</organism>
<sequence length="58" mass="6847">MENEQWLLNQITDLEKNQTSFDVKALLEATKRTVIEQTNRIEQTQAELDGRAWSPNNW</sequence>
<comment type="caution">
    <text evidence="1">The sequence shown here is derived from an EMBL/GenBank/DDBJ whole genome shotgun (WGS) entry which is preliminary data.</text>
</comment>
<dbReference type="PATRIC" id="fig|1122148.6.peg.1042"/>
<protein>
    <submittedName>
        <fullName evidence="1">Uncharacterized protein</fullName>
    </submittedName>
</protein>
<evidence type="ECO:0000313" key="1">
    <source>
        <dbReference type="EMBL" id="KRN78738.1"/>
    </source>
</evidence>
<proteinExistence type="predicted"/>
<reference evidence="1 2" key="1">
    <citation type="journal article" date="2015" name="Genome Announc.">
        <title>Expanding the biotechnology potential of lactobacilli through comparative genomics of 213 strains and associated genera.</title>
        <authorList>
            <person name="Sun Z."/>
            <person name="Harris H.M."/>
            <person name="McCann A."/>
            <person name="Guo C."/>
            <person name="Argimon S."/>
            <person name="Zhang W."/>
            <person name="Yang X."/>
            <person name="Jeffery I.B."/>
            <person name="Cooney J.C."/>
            <person name="Kagawa T.F."/>
            <person name="Liu W."/>
            <person name="Song Y."/>
            <person name="Salvetti E."/>
            <person name="Wrobel A."/>
            <person name="Rasinkangas P."/>
            <person name="Parkhill J."/>
            <person name="Rea M.C."/>
            <person name="O'Sullivan O."/>
            <person name="Ritari J."/>
            <person name="Douillard F.P."/>
            <person name="Paul Ross R."/>
            <person name="Yang R."/>
            <person name="Briner A.E."/>
            <person name="Felis G.E."/>
            <person name="de Vos W.M."/>
            <person name="Barrangou R."/>
            <person name="Klaenhammer T.R."/>
            <person name="Caufield P.W."/>
            <person name="Cui Y."/>
            <person name="Zhang H."/>
            <person name="O'Toole P.W."/>
        </authorList>
    </citation>
    <scope>NUCLEOTIDE SEQUENCE [LARGE SCALE GENOMIC DNA]</scope>
    <source>
        <strain evidence="1 2">DSM 20690</strain>
    </source>
</reference>
<accession>A0A0R2JNN7</accession>
<evidence type="ECO:0000313" key="2">
    <source>
        <dbReference type="Proteomes" id="UP000051565"/>
    </source>
</evidence>
<dbReference type="GeneID" id="61250662"/>
<dbReference type="Proteomes" id="UP000051565">
    <property type="component" value="Unassembled WGS sequence"/>
</dbReference>
<dbReference type="RefSeq" id="WP_167550921.1">
    <property type="nucleotide sequence ID" value="NZ_FUXS01000002.1"/>
</dbReference>
<dbReference type="EMBL" id="JQBT01000033">
    <property type="protein sequence ID" value="KRN78738.1"/>
    <property type="molecule type" value="Genomic_DNA"/>
</dbReference>